<reference evidence="1" key="1">
    <citation type="submission" date="2022-01" db="EMBL/GenBank/DDBJ databases">
        <authorList>
            <person name="Criscuolo A."/>
        </authorList>
    </citation>
    <scope>NUCLEOTIDE SEQUENCE</scope>
    <source>
        <strain evidence="1">CIP111892</strain>
    </source>
</reference>
<proteinExistence type="predicted"/>
<protein>
    <recommendedName>
        <fullName evidence="3">Alcohol acetyltransferase</fullName>
    </recommendedName>
</protein>
<keyword evidence="2" id="KW-1185">Reference proteome</keyword>
<dbReference type="Proteomes" id="UP000838324">
    <property type="component" value="Unassembled WGS sequence"/>
</dbReference>
<dbReference type="EMBL" id="CAKMMG010000003">
    <property type="protein sequence ID" value="CAH1208446.1"/>
    <property type="molecule type" value="Genomic_DNA"/>
</dbReference>
<name>A0ABM9CD78_9BACL</name>
<accession>A0ABM9CD78</accession>
<comment type="caution">
    <text evidence="1">The sequence shown here is derived from an EMBL/GenBank/DDBJ whole genome shotgun (WGS) entry which is preliminary data.</text>
</comment>
<gene>
    <name evidence="1" type="ORF">PAECIP111892_03111</name>
</gene>
<evidence type="ECO:0000313" key="1">
    <source>
        <dbReference type="EMBL" id="CAH1208446.1"/>
    </source>
</evidence>
<dbReference type="RefSeq" id="WP_236334609.1">
    <property type="nucleotide sequence ID" value="NZ_CAKMMG010000003.1"/>
</dbReference>
<evidence type="ECO:0000313" key="2">
    <source>
        <dbReference type="Proteomes" id="UP000838324"/>
    </source>
</evidence>
<organism evidence="1 2">
    <name type="scientific">Paenibacillus auburnensis</name>
    <dbReference type="NCBI Taxonomy" id="2905649"/>
    <lineage>
        <taxon>Bacteria</taxon>
        <taxon>Bacillati</taxon>
        <taxon>Bacillota</taxon>
        <taxon>Bacilli</taxon>
        <taxon>Bacillales</taxon>
        <taxon>Paenibacillaceae</taxon>
        <taxon>Paenibacillus</taxon>
    </lineage>
</organism>
<sequence>MNFKPNTKIKLDHLGQFYATINSENNPGTYSVSAHLKDPVVPVTLQQAVNDLMQRLPFMNVRSKRGFMWYFHELHENPPIIVNEKDFPALCSSFKMGTGHLMRIIYGDRSVTIEVLHTVCDGRSLAMVVSSLLARYFELLGEAIKKEGLIDCNETVCMEEAEDAYARYADLRKSKPEGSVKDVYVPKFQPTTIRIITHKIRLSEIKARAKSHGLTISEYILVHICSEFAKQRELEDCTSGITVNVPIDCRGFFPSKSLRNFVSHKTITMPESMNFSDMGQDIRRQFTGITQDYIQSKISEMERAMKIANFLPLFVKEQLIRKLGEEESAGYTTGFSNLGLIRLPKEILDKLDSFSFTLGAEPAMPYQFACVAVGDTLTFTTTTIAEDDTIIDRILEVL</sequence>
<evidence type="ECO:0008006" key="3">
    <source>
        <dbReference type="Google" id="ProtNLM"/>
    </source>
</evidence>